<comment type="catalytic activity">
    <reaction evidence="7">
        <text>a beta-lactam + H2O = a substituted beta-amino acid</text>
        <dbReference type="Rhea" id="RHEA:20401"/>
        <dbReference type="ChEBI" id="CHEBI:15377"/>
        <dbReference type="ChEBI" id="CHEBI:35627"/>
        <dbReference type="ChEBI" id="CHEBI:140347"/>
        <dbReference type="EC" id="3.5.2.6"/>
    </reaction>
</comment>
<dbReference type="Pfam" id="PF00905">
    <property type="entry name" value="Transpeptidase"/>
    <property type="match status" value="1"/>
</dbReference>
<dbReference type="InterPro" id="IPR012338">
    <property type="entry name" value="Beta-lactam/transpept-like"/>
</dbReference>
<dbReference type="InterPro" id="IPR002137">
    <property type="entry name" value="Beta-lactam_class-D_AS"/>
</dbReference>
<organism evidence="10 11">
    <name type="scientific">Inquilinus limosus</name>
    <dbReference type="NCBI Taxonomy" id="171674"/>
    <lineage>
        <taxon>Bacteria</taxon>
        <taxon>Pseudomonadati</taxon>
        <taxon>Pseudomonadota</taxon>
        <taxon>Alphaproteobacteria</taxon>
        <taxon>Rhodospirillales</taxon>
        <taxon>Rhodospirillaceae</taxon>
        <taxon>Inquilinus</taxon>
    </lineage>
</organism>
<evidence type="ECO:0000256" key="4">
    <source>
        <dbReference type="ARBA" id="ARBA00022801"/>
    </source>
</evidence>
<dbReference type="EC" id="3.5.2.6" evidence="2 7"/>
<dbReference type="Proteomes" id="UP000196655">
    <property type="component" value="Unassembled WGS sequence"/>
</dbReference>
<keyword evidence="3 8" id="KW-0732">Signal</keyword>
<protein>
    <recommendedName>
        <fullName evidence="2 7">Beta-lactamase</fullName>
        <ecNumber evidence="2 7">3.5.2.6</ecNumber>
    </recommendedName>
</protein>
<sequence>MKTLLLSFSAFLSLLTSPSWADTRTICTIVLRADTGEAIVDQGDCDRRISPASTFKIAISLMGFDAGILTSPSEPELPFREGYIDTRPEWRRATTPATWMRDSVIWYSQQVTQRLGADRFSTYIAAFDYGNRDLTGDPGAHDGLTRAWVSSSLQISPTEQVAFLRKLVRHELPVSDAAVENTARILDQGIRPSGWHVFGKTGAGASRSAESGPAGPFGWFAGWADRKGQTVVYARLIQDSERQPTPPGPRARDALLSDLFSDSGLLAR</sequence>
<proteinExistence type="inferred from homology"/>
<evidence type="ECO:0000313" key="10">
    <source>
        <dbReference type="EMBL" id="OWJ69222.1"/>
    </source>
</evidence>
<feature type="chain" id="PRO_5012803990" description="Beta-lactamase" evidence="8">
    <location>
        <begin position="22"/>
        <end position="268"/>
    </location>
</feature>
<evidence type="ECO:0000313" key="11">
    <source>
        <dbReference type="Proteomes" id="UP000196655"/>
    </source>
</evidence>
<dbReference type="OrthoDB" id="9762883at2"/>
<dbReference type="GO" id="GO:0008658">
    <property type="term" value="F:penicillin binding"/>
    <property type="evidence" value="ECO:0007669"/>
    <property type="project" value="InterPro"/>
</dbReference>
<dbReference type="AlphaFoldDB" id="A0A211ZV96"/>
<evidence type="ECO:0000256" key="6">
    <source>
        <dbReference type="PIRSR" id="PIRSR602137-50"/>
    </source>
</evidence>
<gene>
    <name evidence="10" type="ORF">BWR60_01435</name>
</gene>
<feature type="active site" description="Acyl-ester intermediate" evidence="6">
    <location>
        <position position="53"/>
    </location>
</feature>
<dbReference type="GO" id="GO:0008800">
    <property type="term" value="F:beta-lactamase activity"/>
    <property type="evidence" value="ECO:0007669"/>
    <property type="project" value="UniProtKB-UniRule"/>
</dbReference>
<reference evidence="11" key="1">
    <citation type="submission" date="2017-05" db="EMBL/GenBank/DDBJ databases">
        <authorList>
            <person name="Macchi M."/>
            <person name="Festa S."/>
            <person name="Coppotelli B.M."/>
            <person name="Morelli I.S."/>
        </authorList>
    </citation>
    <scope>NUCLEOTIDE SEQUENCE [LARGE SCALE GENOMIC DNA]</scope>
    <source>
        <strain evidence="11">I</strain>
    </source>
</reference>
<keyword evidence="11" id="KW-1185">Reference proteome</keyword>
<dbReference type="GO" id="GO:0017001">
    <property type="term" value="P:antibiotic catabolic process"/>
    <property type="evidence" value="ECO:0007669"/>
    <property type="project" value="InterPro"/>
</dbReference>
<feature type="signal peptide" evidence="8">
    <location>
        <begin position="1"/>
        <end position="21"/>
    </location>
</feature>
<feature type="modified residue" description="N6-carboxylysine" evidence="6">
    <location>
        <position position="56"/>
    </location>
</feature>
<feature type="domain" description="Penicillin-binding protein transpeptidase" evidence="9">
    <location>
        <begin position="43"/>
        <end position="241"/>
    </location>
</feature>
<dbReference type="Gene3D" id="3.40.710.10">
    <property type="entry name" value="DD-peptidase/beta-lactamase superfamily"/>
    <property type="match status" value="1"/>
</dbReference>
<evidence type="ECO:0000256" key="3">
    <source>
        <dbReference type="ARBA" id="ARBA00022729"/>
    </source>
</evidence>
<dbReference type="PROSITE" id="PS00337">
    <property type="entry name" value="BETA_LACTAMASE_D"/>
    <property type="match status" value="1"/>
</dbReference>
<keyword evidence="4 7" id="KW-0378">Hydrolase</keyword>
<evidence type="ECO:0000256" key="2">
    <source>
        <dbReference type="ARBA" id="ARBA00012865"/>
    </source>
</evidence>
<dbReference type="EMBL" id="NHON01000001">
    <property type="protein sequence ID" value="OWJ69222.1"/>
    <property type="molecule type" value="Genomic_DNA"/>
</dbReference>
<evidence type="ECO:0000256" key="7">
    <source>
        <dbReference type="RuleBase" id="RU361140"/>
    </source>
</evidence>
<comment type="caution">
    <text evidence="10">The sequence shown here is derived from an EMBL/GenBank/DDBJ whole genome shotgun (WGS) entry which is preliminary data.</text>
</comment>
<keyword evidence="5 7" id="KW-0046">Antibiotic resistance</keyword>
<dbReference type="GO" id="GO:0046677">
    <property type="term" value="P:response to antibiotic"/>
    <property type="evidence" value="ECO:0007669"/>
    <property type="project" value="UniProtKB-UniRule"/>
</dbReference>
<dbReference type="SUPFAM" id="SSF56601">
    <property type="entry name" value="beta-lactamase/transpeptidase-like"/>
    <property type="match status" value="1"/>
</dbReference>
<comment type="similarity">
    <text evidence="1 7">Belongs to the class-D beta-lactamase family.</text>
</comment>
<evidence type="ECO:0000259" key="9">
    <source>
        <dbReference type="Pfam" id="PF00905"/>
    </source>
</evidence>
<evidence type="ECO:0000256" key="8">
    <source>
        <dbReference type="SAM" id="SignalP"/>
    </source>
</evidence>
<evidence type="ECO:0000256" key="1">
    <source>
        <dbReference type="ARBA" id="ARBA00007898"/>
    </source>
</evidence>
<dbReference type="InterPro" id="IPR001460">
    <property type="entry name" value="PCN-bd_Tpept"/>
</dbReference>
<name>A0A211ZV96_9PROT</name>
<dbReference type="NCBIfam" id="NF000270">
    <property type="entry name" value="bla_class_D_alt"/>
    <property type="match status" value="1"/>
</dbReference>
<evidence type="ECO:0000256" key="5">
    <source>
        <dbReference type="ARBA" id="ARBA00023251"/>
    </source>
</evidence>
<accession>A0A211ZV96</accession>
<dbReference type="RefSeq" id="WP_088149210.1">
    <property type="nucleotide sequence ID" value="NZ_NHON01000001.1"/>
</dbReference>